<gene>
    <name evidence="12" type="ORF">AB2U05_05015</name>
</gene>
<sequence length="411" mass="44336">MSEDSKPYEAVTVEVLEGVAAIRKRPGMYVGSTDERGLHHLVIEVVERAVREVLTGRAGHVDVTLTPDGGVRIADDGPGIPVEPTGDPHEPDLEALLTRLSPGPAPVGRLDLGWGWAGIGPCVANALSARLTAEVHRAGVRWTRAYERGVAVTPLTEEGEASGTGTVLTLWPDAEIFTTTAYSFDTLADRFRELAFLYRPLEITLTDRRHPGGTRSLRFRSTGGARDLVAFLDRQSLPAGGPDVIAVEREDARMSGTLEVALRWRDAGETRIRGYANSHPTPHGTHVQGLRDGLAAAVTAYARERRLPAEASPDLDADRITDRTTDRITDRITDGTTDRIADRIADRLAEGLTAVVSVKMDGPAFEGAIRDRLGNTPVRACVAEAVRDRLGAWLAEHPERAAALVARALQG</sequence>
<feature type="domain" description="DNA topoisomerase type IIA subunit B" evidence="10">
    <location>
        <begin position="225"/>
        <end position="325"/>
    </location>
</feature>
<dbReference type="AlphaFoldDB" id="A0AB39TBR1"/>
<dbReference type="RefSeq" id="WP_369182522.1">
    <property type="nucleotide sequence ID" value="NZ_CP163445.1"/>
</dbReference>
<evidence type="ECO:0000313" key="12">
    <source>
        <dbReference type="EMBL" id="XDQ77877.1"/>
    </source>
</evidence>
<dbReference type="SUPFAM" id="SSF54211">
    <property type="entry name" value="Ribosomal protein S5 domain 2-like"/>
    <property type="match status" value="1"/>
</dbReference>
<dbReference type="Gene3D" id="3.30.565.10">
    <property type="entry name" value="Histidine kinase-like ATPase, C-terminal domain"/>
    <property type="match status" value="1"/>
</dbReference>
<reference evidence="12" key="1">
    <citation type="submission" date="2024-07" db="EMBL/GenBank/DDBJ databases">
        <authorList>
            <person name="Yu S.T."/>
        </authorList>
    </citation>
    <scope>NUCLEOTIDE SEQUENCE</scope>
    <source>
        <strain evidence="12">Y1</strain>
    </source>
</reference>
<feature type="domain" description="DNA topoisomerase type IIA subunit B" evidence="10">
    <location>
        <begin position="346"/>
        <end position="410"/>
    </location>
</feature>
<dbReference type="PRINTS" id="PR01159">
    <property type="entry name" value="DNAGYRASEB"/>
</dbReference>
<protein>
    <recommendedName>
        <fullName evidence="4">DNA topoisomerase (ATP-hydrolyzing)</fullName>
        <ecNumber evidence="4">5.6.2.2</ecNumber>
    </recommendedName>
</protein>
<evidence type="ECO:0000256" key="2">
    <source>
        <dbReference type="ARBA" id="ARBA00001946"/>
    </source>
</evidence>
<evidence type="ECO:0000259" key="10">
    <source>
        <dbReference type="Pfam" id="PF00204"/>
    </source>
</evidence>
<dbReference type="EMBL" id="CP163445">
    <property type="protein sequence ID" value="XDQ77877.1"/>
    <property type="molecule type" value="Genomic_DNA"/>
</dbReference>
<comment type="catalytic activity">
    <reaction evidence="1">
        <text>ATP-dependent breakage, passage and rejoining of double-stranded DNA.</text>
        <dbReference type="EC" id="5.6.2.2"/>
    </reaction>
</comment>
<evidence type="ECO:0000259" key="11">
    <source>
        <dbReference type="Pfam" id="PF02518"/>
    </source>
</evidence>
<accession>A0AB39TBR1</accession>
<keyword evidence="6 12" id="KW-0067">ATP-binding</keyword>
<evidence type="ECO:0000256" key="6">
    <source>
        <dbReference type="ARBA" id="ARBA00022840"/>
    </source>
</evidence>
<dbReference type="Pfam" id="PF00204">
    <property type="entry name" value="DNA_gyraseB"/>
    <property type="match status" value="2"/>
</dbReference>
<dbReference type="GO" id="GO:0003918">
    <property type="term" value="F:DNA topoisomerase type II (double strand cut, ATP-hydrolyzing) activity"/>
    <property type="evidence" value="ECO:0007669"/>
    <property type="project" value="UniProtKB-EC"/>
</dbReference>
<dbReference type="InterPro" id="IPR020568">
    <property type="entry name" value="Ribosomal_Su5_D2-typ_SF"/>
</dbReference>
<keyword evidence="8" id="KW-0238">DNA-binding</keyword>
<dbReference type="Pfam" id="PF02518">
    <property type="entry name" value="HATPase_c"/>
    <property type="match status" value="1"/>
</dbReference>
<comment type="similarity">
    <text evidence="3">Belongs to the type II topoisomerase GyrB family.</text>
</comment>
<dbReference type="SMART" id="SM00433">
    <property type="entry name" value="TOP2c"/>
    <property type="match status" value="1"/>
</dbReference>
<evidence type="ECO:0000256" key="5">
    <source>
        <dbReference type="ARBA" id="ARBA00022741"/>
    </source>
</evidence>
<keyword evidence="7" id="KW-0799">Topoisomerase</keyword>
<dbReference type="PANTHER" id="PTHR45866:SF1">
    <property type="entry name" value="DNA GYRASE SUBUNIT B, MITOCHONDRIAL"/>
    <property type="match status" value="1"/>
</dbReference>
<dbReference type="GO" id="GO:0006265">
    <property type="term" value="P:DNA topological change"/>
    <property type="evidence" value="ECO:0007669"/>
    <property type="project" value="InterPro"/>
</dbReference>
<evidence type="ECO:0000256" key="9">
    <source>
        <dbReference type="ARBA" id="ARBA00023235"/>
    </source>
</evidence>
<name>A0AB39TBR1_9ACTN</name>
<evidence type="ECO:0000256" key="1">
    <source>
        <dbReference type="ARBA" id="ARBA00000185"/>
    </source>
</evidence>
<comment type="cofactor">
    <cofactor evidence="2">
        <name>Mg(2+)</name>
        <dbReference type="ChEBI" id="CHEBI:18420"/>
    </cofactor>
</comment>
<dbReference type="GO" id="GO:0005524">
    <property type="term" value="F:ATP binding"/>
    <property type="evidence" value="ECO:0007669"/>
    <property type="project" value="UniProtKB-KW"/>
</dbReference>
<dbReference type="InterPro" id="IPR000565">
    <property type="entry name" value="Topo_IIA_B"/>
</dbReference>
<dbReference type="InterPro" id="IPR003594">
    <property type="entry name" value="HATPase_dom"/>
</dbReference>
<dbReference type="GO" id="GO:0003677">
    <property type="term" value="F:DNA binding"/>
    <property type="evidence" value="ECO:0007669"/>
    <property type="project" value="UniProtKB-KW"/>
</dbReference>
<evidence type="ECO:0000256" key="4">
    <source>
        <dbReference type="ARBA" id="ARBA00012895"/>
    </source>
</evidence>
<keyword evidence="5" id="KW-0547">Nucleotide-binding</keyword>
<dbReference type="InterPro" id="IPR036890">
    <property type="entry name" value="HATPase_C_sf"/>
</dbReference>
<proteinExistence type="inferred from homology"/>
<evidence type="ECO:0000256" key="8">
    <source>
        <dbReference type="ARBA" id="ARBA00023125"/>
    </source>
</evidence>
<dbReference type="PANTHER" id="PTHR45866">
    <property type="entry name" value="DNA GYRASE/TOPOISOMERASE SUBUNIT B"/>
    <property type="match status" value="1"/>
</dbReference>
<evidence type="ECO:0000256" key="7">
    <source>
        <dbReference type="ARBA" id="ARBA00023029"/>
    </source>
</evidence>
<dbReference type="EC" id="5.6.2.2" evidence="4"/>
<evidence type="ECO:0000256" key="3">
    <source>
        <dbReference type="ARBA" id="ARBA00010708"/>
    </source>
</evidence>
<keyword evidence="9" id="KW-0413">Isomerase</keyword>
<dbReference type="PRINTS" id="PR00418">
    <property type="entry name" value="TPI2FAMILY"/>
</dbReference>
<dbReference type="SUPFAM" id="SSF55874">
    <property type="entry name" value="ATPase domain of HSP90 chaperone/DNA topoisomerase II/histidine kinase"/>
    <property type="match status" value="1"/>
</dbReference>
<organism evidence="12">
    <name type="scientific">Streptomyces sp. Y1</name>
    <dbReference type="NCBI Taxonomy" id="3238634"/>
    <lineage>
        <taxon>Bacteria</taxon>
        <taxon>Bacillati</taxon>
        <taxon>Actinomycetota</taxon>
        <taxon>Actinomycetes</taxon>
        <taxon>Kitasatosporales</taxon>
        <taxon>Streptomycetaceae</taxon>
        <taxon>Streptomyces</taxon>
    </lineage>
</organism>
<dbReference type="InterPro" id="IPR013506">
    <property type="entry name" value="Topo_IIA_bsu_dom2"/>
</dbReference>
<dbReference type="Gene3D" id="3.30.230.10">
    <property type="match status" value="1"/>
</dbReference>
<dbReference type="InterPro" id="IPR001241">
    <property type="entry name" value="Topo_IIA"/>
</dbReference>
<dbReference type="InterPro" id="IPR014721">
    <property type="entry name" value="Ribsml_uS5_D2-typ_fold_subgr"/>
</dbReference>
<feature type="domain" description="Histidine kinase/HSP90-like ATPase" evidence="11">
    <location>
        <begin position="33"/>
        <end position="86"/>
    </location>
</feature>